<dbReference type="Pfam" id="PF00512">
    <property type="entry name" value="HisKA"/>
    <property type="match status" value="1"/>
</dbReference>
<dbReference type="Gene3D" id="3.30.450.20">
    <property type="entry name" value="PAS domain"/>
    <property type="match status" value="2"/>
</dbReference>
<dbReference type="Gene3D" id="3.30.565.10">
    <property type="entry name" value="Histidine kinase-like ATPase, C-terminal domain"/>
    <property type="match status" value="1"/>
</dbReference>
<dbReference type="FunFam" id="3.30.565.10:FF:000010">
    <property type="entry name" value="Sensor histidine kinase RcsC"/>
    <property type="match status" value="1"/>
</dbReference>
<feature type="domain" description="Response regulatory" evidence="9">
    <location>
        <begin position="717"/>
        <end position="860"/>
    </location>
</feature>
<dbReference type="SUPFAM" id="SSF52172">
    <property type="entry name" value="CheY-like"/>
    <property type="match status" value="1"/>
</dbReference>
<evidence type="ECO:0000256" key="7">
    <source>
        <dbReference type="SAM" id="MobiDB-lite"/>
    </source>
</evidence>
<dbReference type="PROSITE" id="PS50110">
    <property type="entry name" value="RESPONSE_REGULATORY"/>
    <property type="match status" value="1"/>
</dbReference>
<dbReference type="InterPro" id="IPR001610">
    <property type="entry name" value="PAC"/>
</dbReference>
<evidence type="ECO:0000256" key="3">
    <source>
        <dbReference type="ARBA" id="ARBA00022553"/>
    </source>
</evidence>
<dbReference type="InterPro" id="IPR011006">
    <property type="entry name" value="CheY-like_superfamily"/>
</dbReference>
<feature type="coiled-coil region" evidence="6">
    <location>
        <begin position="445"/>
        <end position="472"/>
    </location>
</feature>
<dbReference type="InterPro" id="IPR005467">
    <property type="entry name" value="His_kinase_dom"/>
</dbReference>
<dbReference type="InterPro" id="IPR029016">
    <property type="entry name" value="GAF-like_dom_sf"/>
</dbReference>
<evidence type="ECO:0000313" key="12">
    <source>
        <dbReference type="EMBL" id="SBW06010.1"/>
    </source>
</evidence>
<organism evidence="12">
    <name type="scientific">uncultured delta proteobacterium</name>
    <dbReference type="NCBI Taxonomy" id="34034"/>
    <lineage>
        <taxon>Bacteria</taxon>
        <taxon>Deltaproteobacteria</taxon>
        <taxon>environmental samples</taxon>
    </lineage>
</organism>
<feature type="domain" description="PAC" evidence="11">
    <location>
        <begin position="232"/>
        <end position="284"/>
    </location>
</feature>
<dbReference type="PANTHER" id="PTHR45339:SF1">
    <property type="entry name" value="HYBRID SIGNAL TRANSDUCTION HISTIDINE KINASE J"/>
    <property type="match status" value="1"/>
</dbReference>
<dbReference type="Gene3D" id="3.40.50.2300">
    <property type="match status" value="1"/>
</dbReference>
<name>A0A212K2N8_9DELT</name>
<dbReference type="InterPro" id="IPR036097">
    <property type="entry name" value="HisK_dim/P_sf"/>
</dbReference>
<dbReference type="SMART" id="SM00388">
    <property type="entry name" value="HisKA"/>
    <property type="match status" value="1"/>
</dbReference>
<keyword evidence="12" id="KW-0418">Kinase</keyword>
<reference evidence="12" key="1">
    <citation type="submission" date="2016-04" db="EMBL/GenBank/DDBJ databases">
        <authorList>
            <person name="Evans L.H."/>
            <person name="Alamgir A."/>
            <person name="Owens N."/>
            <person name="Weber N.D."/>
            <person name="Virtaneva K."/>
            <person name="Barbian K."/>
            <person name="Babar A."/>
            <person name="Rosenke K."/>
        </authorList>
    </citation>
    <scope>NUCLEOTIDE SEQUENCE</scope>
    <source>
        <strain evidence="12">86</strain>
    </source>
</reference>
<evidence type="ECO:0000256" key="5">
    <source>
        <dbReference type="PROSITE-ProRule" id="PRU00169"/>
    </source>
</evidence>
<evidence type="ECO:0000259" key="8">
    <source>
        <dbReference type="PROSITE" id="PS50109"/>
    </source>
</evidence>
<protein>
    <recommendedName>
        <fullName evidence="2">histidine kinase</fullName>
        <ecNumber evidence="2">2.7.13.3</ecNumber>
    </recommendedName>
</protein>
<evidence type="ECO:0000256" key="4">
    <source>
        <dbReference type="ARBA" id="ARBA00023012"/>
    </source>
</evidence>
<keyword evidence="12" id="KW-0808">Transferase</keyword>
<evidence type="ECO:0000256" key="1">
    <source>
        <dbReference type="ARBA" id="ARBA00000085"/>
    </source>
</evidence>
<dbReference type="InterPro" id="IPR000700">
    <property type="entry name" value="PAS-assoc_C"/>
</dbReference>
<dbReference type="InterPro" id="IPR000014">
    <property type="entry name" value="PAS"/>
</dbReference>
<dbReference type="InterPro" id="IPR003594">
    <property type="entry name" value="HATPase_dom"/>
</dbReference>
<evidence type="ECO:0000256" key="6">
    <source>
        <dbReference type="SAM" id="Coils"/>
    </source>
</evidence>
<evidence type="ECO:0000256" key="2">
    <source>
        <dbReference type="ARBA" id="ARBA00012438"/>
    </source>
</evidence>
<keyword evidence="6" id="KW-0175">Coiled coil</keyword>
<dbReference type="InterPro" id="IPR004358">
    <property type="entry name" value="Sig_transdc_His_kin-like_C"/>
</dbReference>
<feature type="modified residue" description="4-aspartylphosphate" evidence="5">
    <location>
        <position position="766"/>
    </location>
</feature>
<dbReference type="CDD" id="cd00130">
    <property type="entry name" value="PAS"/>
    <property type="match status" value="1"/>
</dbReference>
<dbReference type="InterPro" id="IPR036890">
    <property type="entry name" value="HATPase_C_sf"/>
</dbReference>
<dbReference type="AlphaFoldDB" id="A0A212K2N8"/>
<dbReference type="EMBL" id="FLUQ01000002">
    <property type="protein sequence ID" value="SBW06010.1"/>
    <property type="molecule type" value="Genomic_DNA"/>
</dbReference>
<dbReference type="Pfam" id="PF02518">
    <property type="entry name" value="HATPase_c"/>
    <property type="match status" value="1"/>
</dbReference>
<comment type="catalytic activity">
    <reaction evidence="1">
        <text>ATP + protein L-histidine = ADP + protein N-phospho-L-histidine.</text>
        <dbReference type="EC" id="2.7.13.3"/>
    </reaction>
</comment>
<accession>A0A212K2N8</accession>
<dbReference type="EC" id="2.7.13.3" evidence="2"/>
<dbReference type="PROSITE" id="PS50109">
    <property type="entry name" value="HIS_KIN"/>
    <property type="match status" value="1"/>
</dbReference>
<dbReference type="InterPro" id="IPR013656">
    <property type="entry name" value="PAS_4"/>
</dbReference>
<dbReference type="GO" id="GO:0000155">
    <property type="term" value="F:phosphorelay sensor kinase activity"/>
    <property type="evidence" value="ECO:0007669"/>
    <property type="project" value="InterPro"/>
</dbReference>
<dbReference type="CDD" id="cd00082">
    <property type="entry name" value="HisKA"/>
    <property type="match status" value="1"/>
</dbReference>
<dbReference type="CDD" id="cd16922">
    <property type="entry name" value="HATPase_EvgS-ArcB-TorS-like"/>
    <property type="match status" value="1"/>
</dbReference>
<dbReference type="SMART" id="SM00448">
    <property type="entry name" value="REC"/>
    <property type="match status" value="1"/>
</dbReference>
<dbReference type="PRINTS" id="PR00344">
    <property type="entry name" value="BCTRLSENSOR"/>
</dbReference>
<feature type="region of interest" description="Disordered" evidence="7">
    <location>
        <begin position="1"/>
        <end position="27"/>
    </location>
</feature>
<evidence type="ECO:0000259" key="11">
    <source>
        <dbReference type="PROSITE" id="PS50113"/>
    </source>
</evidence>
<dbReference type="InterPro" id="IPR003661">
    <property type="entry name" value="HisK_dim/P_dom"/>
</dbReference>
<dbReference type="Gene3D" id="3.30.450.40">
    <property type="match status" value="1"/>
</dbReference>
<dbReference type="SUPFAM" id="SSF47384">
    <property type="entry name" value="Homodimeric domain of signal transducing histidine kinase"/>
    <property type="match status" value="1"/>
</dbReference>
<dbReference type="PANTHER" id="PTHR45339">
    <property type="entry name" value="HYBRID SIGNAL TRANSDUCTION HISTIDINE KINASE J"/>
    <property type="match status" value="1"/>
</dbReference>
<keyword evidence="3 5" id="KW-0597">Phosphoprotein</keyword>
<gene>
    <name evidence="12" type="ORF">KL86DPRO_20587</name>
</gene>
<feature type="domain" description="PAS" evidence="10">
    <location>
        <begin position="157"/>
        <end position="229"/>
    </location>
</feature>
<dbReference type="PROSITE" id="PS50113">
    <property type="entry name" value="PAC"/>
    <property type="match status" value="1"/>
</dbReference>
<sequence length="866" mass="97592">MVFTDPSVGVPVPEDREEHPGPRWSRQTQPRVYGTAAYEWDFCTGRTWYSEEWENIVQCRYDCLWPGNRGWWTERVHPEDMPHLLRAILAIHAGFADKQELVCRIKRPDNSWRRVLFRNQVTAKTPEGAPWILSGIAVDITDNFPEEGGSPRGASFSELDYHSMLENSPDLFVRFDRNLTPVYANPAVSKYLGGKRDNLVYSEKQVNKRLAGDYRELFKQYIERVFAEKTVVREEIHVCLTDGSEVIGECSFWPEFDTSGVIRYAMVQFRDITDKRRAEQRAALNEKRLEALYRLTLMENAEEDAVLSFVMDSVLELTDSRSGFFFIPEEEGSDRGRLFWSSDHYRHIDRQYLPDSLLPPDLIRTMTDENGNRLYRAINNGTGKEPLYVLFGGAMRVMRLIIAPGMEGNHMVSVAGVCNKGSDYDESDLQQLETFMNSAWLILRRRRFVHELQQAKETAESANKAKNAFLANVSHELRTPLNGVLSMLQLIDSMPLAKEQHEYLMTAQASGKALLRIIADILDFSSMESGKMPLAVDVFDFQASVRSALGMFKENAAAKGLEFAYGIDPAIPRSLLGDEGRVRQIIFNVVGNAVKFTSEGSITVQCDLLPGSPPDLVRVSIEVADTGIGIPENRLAGIFDAFSRVENSHRRKYGGTGLGLSIVKHLASMMDGSVSIQSKQGKGTMVRAVLSFGVPESRQRPRPASRRVEVACGRTLDILVAEDDAISSMAIKAFLQRRCHRVVCVDDGTKALEALQVYPFHCLFTDITMPEMDGLELVRRIRTGDIAGFPPTDAVRDLVRETFPDAPENGCPMDRDLAVITVSAHSMIGDRERFLEQGMDHYVSKPIDRDEIDGALAFVESRLDRE</sequence>
<dbReference type="SMART" id="SM00086">
    <property type="entry name" value="PAC"/>
    <property type="match status" value="2"/>
</dbReference>
<proteinExistence type="predicted"/>
<dbReference type="SUPFAM" id="SSF55785">
    <property type="entry name" value="PYP-like sensor domain (PAS domain)"/>
    <property type="match status" value="2"/>
</dbReference>
<evidence type="ECO:0000259" key="9">
    <source>
        <dbReference type="PROSITE" id="PS50110"/>
    </source>
</evidence>
<dbReference type="InterPro" id="IPR035965">
    <property type="entry name" value="PAS-like_dom_sf"/>
</dbReference>
<dbReference type="SMART" id="SM00387">
    <property type="entry name" value="HATPase_c"/>
    <property type="match status" value="1"/>
</dbReference>
<dbReference type="InterPro" id="IPR001789">
    <property type="entry name" value="Sig_transdc_resp-reg_receiver"/>
</dbReference>
<dbReference type="Gene3D" id="1.10.287.130">
    <property type="match status" value="1"/>
</dbReference>
<dbReference type="Pfam" id="PF00072">
    <property type="entry name" value="Response_reg"/>
    <property type="match status" value="1"/>
</dbReference>
<dbReference type="SUPFAM" id="SSF55874">
    <property type="entry name" value="ATPase domain of HSP90 chaperone/DNA topoisomerase II/histidine kinase"/>
    <property type="match status" value="1"/>
</dbReference>
<dbReference type="SMART" id="SM00091">
    <property type="entry name" value="PAS"/>
    <property type="match status" value="1"/>
</dbReference>
<dbReference type="CDD" id="cd17546">
    <property type="entry name" value="REC_hyHK_CKI1_RcsC-like"/>
    <property type="match status" value="1"/>
</dbReference>
<keyword evidence="4" id="KW-0902">Two-component regulatory system</keyword>
<dbReference type="NCBIfam" id="TIGR00229">
    <property type="entry name" value="sensory_box"/>
    <property type="match status" value="1"/>
</dbReference>
<dbReference type="PROSITE" id="PS50112">
    <property type="entry name" value="PAS"/>
    <property type="match status" value="1"/>
</dbReference>
<evidence type="ECO:0000259" key="10">
    <source>
        <dbReference type="PROSITE" id="PS50112"/>
    </source>
</evidence>
<dbReference type="Pfam" id="PF08448">
    <property type="entry name" value="PAS_4"/>
    <property type="match status" value="1"/>
</dbReference>
<feature type="domain" description="Histidine kinase" evidence="8">
    <location>
        <begin position="472"/>
        <end position="694"/>
    </location>
</feature>